<evidence type="ECO:0000313" key="6">
    <source>
        <dbReference type="Proteomes" id="UP001576780"/>
    </source>
</evidence>
<comment type="caution">
    <text evidence="5">The sequence shown here is derived from an EMBL/GenBank/DDBJ whole genome shotgun (WGS) entry which is preliminary data.</text>
</comment>
<evidence type="ECO:0000313" key="5">
    <source>
        <dbReference type="EMBL" id="MFB2834481.1"/>
    </source>
</evidence>
<evidence type="ECO:0000256" key="1">
    <source>
        <dbReference type="ARBA" id="ARBA00022603"/>
    </source>
</evidence>
<dbReference type="EMBL" id="JBHFNT010000068">
    <property type="protein sequence ID" value="MFB2834481.1"/>
    <property type="molecule type" value="Genomic_DNA"/>
</dbReference>
<feature type="region of interest" description="Disordered" evidence="4">
    <location>
        <begin position="1"/>
        <end position="31"/>
    </location>
</feature>
<proteinExistence type="predicted"/>
<dbReference type="Pfam" id="PF00145">
    <property type="entry name" value="DNA_methylase"/>
    <property type="match status" value="1"/>
</dbReference>
<sequence length="179" mass="19410">MRYLPPHTKLDGTSPKEQSPPPWATASRPVLPPDAPTAGYLCGGGGIFSAGFFQAGIRSIWNIDHDPSDPKLSHAIADIYEQNFGHPVIRQTLQEVVGSNKLTDLQSPDILVLTQPCKHLSRSNPKAKETSSDISTAEAAVTALETFLSPVFVVENVPEYQHSTSWSTIKSALTKLGYN</sequence>
<evidence type="ECO:0000256" key="4">
    <source>
        <dbReference type="SAM" id="MobiDB-lite"/>
    </source>
</evidence>
<evidence type="ECO:0000256" key="2">
    <source>
        <dbReference type="ARBA" id="ARBA00022679"/>
    </source>
</evidence>
<gene>
    <name evidence="5" type="ORF">ACE1CA_08100</name>
</gene>
<keyword evidence="2" id="KW-0808">Transferase</keyword>
<name>A0ABV4WI56_9CYAN</name>
<dbReference type="Proteomes" id="UP001576780">
    <property type="component" value="Unassembled WGS sequence"/>
</dbReference>
<reference evidence="5 6" key="1">
    <citation type="submission" date="2024-09" db="EMBL/GenBank/DDBJ databases">
        <title>Floridaenema gen nov. (Aerosakkonemataceae, Aerosakkonematales ord. nov., Cyanobacteria) from benthic tropical and subtropical fresh waters, with the description of four new species.</title>
        <authorList>
            <person name="Moretto J.A."/>
            <person name="Berthold D.E."/>
            <person name="Lefler F.W."/>
            <person name="Huang I.-S."/>
            <person name="Laughinghouse H. IV."/>
        </authorList>
    </citation>
    <scope>NUCLEOTIDE SEQUENCE [LARGE SCALE GENOMIC DNA]</scope>
    <source>
        <strain evidence="5 6">BLCC-F167</strain>
    </source>
</reference>
<dbReference type="InterPro" id="IPR001525">
    <property type="entry name" value="C5_MeTfrase"/>
</dbReference>
<protein>
    <submittedName>
        <fullName evidence="5">DNA cytosine methyltransferase</fullName>
    </submittedName>
</protein>
<dbReference type="GO" id="GO:0032259">
    <property type="term" value="P:methylation"/>
    <property type="evidence" value="ECO:0007669"/>
    <property type="project" value="UniProtKB-KW"/>
</dbReference>
<keyword evidence="3" id="KW-0680">Restriction system</keyword>
<evidence type="ECO:0000256" key="3">
    <source>
        <dbReference type="ARBA" id="ARBA00022747"/>
    </source>
</evidence>
<dbReference type="Gene3D" id="3.40.50.150">
    <property type="entry name" value="Vaccinia Virus protein VP39"/>
    <property type="match status" value="1"/>
</dbReference>
<dbReference type="SUPFAM" id="SSF53335">
    <property type="entry name" value="S-adenosyl-L-methionine-dependent methyltransferases"/>
    <property type="match status" value="1"/>
</dbReference>
<dbReference type="RefSeq" id="WP_413276915.1">
    <property type="nucleotide sequence ID" value="NZ_JBHFNT010000068.1"/>
</dbReference>
<dbReference type="GO" id="GO:0008168">
    <property type="term" value="F:methyltransferase activity"/>
    <property type="evidence" value="ECO:0007669"/>
    <property type="project" value="UniProtKB-KW"/>
</dbReference>
<dbReference type="InterPro" id="IPR029063">
    <property type="entry name" value="SAM-dependent_MTases_sf"/>
</dbReference>
<organism evidence="5 6">
    <name type="scientific">Floridaenema evergladense BLCC-F167</name>
    <dbReference type="NCBI Taxonomy" id="3153639"/>
    <lineage>
        <taxon>Bacteria</taxon>
        <taxon>Bacillati</taxon>
        <taxon>Cyanobacteriota</taxon>
        <taxon>Cyanophyceae</taxon>
        <taxon>Oscillatoriophycideae</taxon>
        <taxon>Aerosakkonematales</taxon>
        <taxon>Aerosakkonemataceae</taxon>
        <taxon>Floridanema</taxon>
        <taxon>Floridanema evergladense</taxon>
    </lineage>
</organism>
<keyword evidence="1 5" id="KW-0489">Methyltransferase</keyword>
<accession>A0ABV4WI56</accession>
<keyword evidence="6" id="KW-1185">Reference proteome</keyword>